<dbReference type="AlphaFoldDB" id="A0A1F5TH02"/>
<feature type="transmembrane region" description="Helical" evidence="1">
    <location>
        <begin position="155"/>
        <end position="175"/>
    </location>
</feature>
<evidence type="ECO:0000256" key="1">
    <source>
        <dbReference type="SAM" id="Phobius"/>
    </source>
</evidence>
<name>A0A1F5TH02_9BACT</name>
<evidence type="ECO:0000313" key="2">
    <source>
        <dbReference type="EMBL" id="OGF38133.1"/>
    </source>
</evidence>
<feature type="transmembrane region" description="Helical" evidence="1">
    <location>
        <begin position="116"/>
        <end position="143"/>
    </location>
</feature>
<evidence type="ECO:0000313" key="3">
    <source>
        <dbReference type="Proteomes" id="UP000178656"/>
    </source>
</evidence>
<keyword evidence="1" id="KW-0812">Transmembrane</keyword>
<sequence length="907" mass="98837">MFGSSFQKKFLILCLFIITLQFFSLSCLVLVPVAQAQDGGFDAMPARVNVSFLGLPTEPCKDDTSKMCMVSSVYSAPCKCTDKEWAATGGEAKCKEFETKTCIEIPWISQYINAVYRYGVVLGSVIAVLSLMAGGLMYVLGGFNQTMLGKGKEMMVGAVTGLLLLLGSYMILNLINPNLVRLKPITVAVNKEVRITNVKFCYELKVGDYIFSPKLDDAKTTCGMPVSFKNKDSNIKEEGTCTASKCPDDKMWCMPSTRQDIDKLTCRRVQVWGYIKDSTERHLDALYVNTLQGHDVKPFWSDDTYGKGDKVYWIDNVKGIPPAISDIVLGIELEDTGEGSKKMAYGDTIGGLLTKATNFLGTSGTLDDDYFVGRGDTQITSDKKEFATAVWTDPHCSNICLTIKPKGESGWMTESGKCKFFSAYDFEDINKSASKGFRVDIDSAMFQPDAGVDCKIWAGVASAPTKKVGEQCGDSKECISGDCEEHNGSKRCECNNDTQCNAPEEGIGTGNVCVSSLLVWNQCIKGKLPGEDCGDNDDESCYSKDCEGYDVLGKTVYKCECKDNKDCNLGPLSKEKEYKEMGKAGKGVGCKETGSWKLCSFCIEPDGDGETSKPAPSNKPSAAADCCPGSIYQDSSCMCVDDSNCSAGEYCYTTWGYCYKQKEVLETCATHSDSECKSDSCIESKWYDAGVTAEWRCQCQEDTDCDTGKKCVKVDSGCGWNYCIAKNKLVPAVSEKYGPDSSGYDAKNYPYKGLCWAPGDKQCAADSNCATDWGANNCNACKGVLAESEKEGTECVDQCNGISLMCTDSFKEYLGKQKNICISAMEKNGVIKKCKKKTDCSGAGWDGQESDVGCSSGWCDCDEGQGDMNGNDGCIDGYICANNLSSFLNGNDMCVKADLYDKYWDTK</sequence>
<dbReference type="Proteomes" id="UP000178656">
    <property type="component" value="Unassembled WGS sequence"/>
</dbReference>
<gene>
    <name evidence="2" type="ORF">A2482_01360</name>
</gene>
<comment type="caution">
    <text evidence="2">The sequence shown here is derived from an EMBL/GenBank/DDBJ whole genome shotgun (WGS) entry which is preliminary data.</text>
</comment>
<keyword evidence="1" id="KW-0472">Membrane</keyword>
<reference evidence="2 3" key="1">
    <citation type="journal article" date="2016" name="Nat. Commun.">
        <title>Thousands of microbial genomes shed light on interconnected biogeochemical processes in an aquifer system.</title>
        <authorList>
            <person name="Anantharaman K."/>
            <person name="Brown C.T."/>
            <person name="Hug L.A."/>
            <person name="Sharon I."/>
            <person name="Castelle C.J."/>
            <person name="Probst A.J."/>
            <person name="Thomas B.C."/>
            <person name="Singh A."/>
            <person name="Wilkins M.J."/>
            <person name="Karaoz U."/>
            <person name="Brodie E.L."/>
            <person name="Williams K.H."/>
            <person name="Hubbard S.S."/>
            <person name="Banfield J.F."/>
        </authorList>
    </citation>
    <scope>NUCLEOTIDE SEQUENCE [LARGE SCALE GENOMIC DNA]</scope>
</reference>
<protein>
    <submittedName>
        <fullName evidence="2">Uncharacterized protein</fullName>
    </submittedName>
</protein>
<keyword evidence="1" id="KW-1133">Transmembrane helix</keyword>
<organism evidence="2 3">
    <name type="scientific">Candidatus Falkowbacteria bacterium RIFOXYC2_FULL_48_21</name>
    <dbReference type="NCBI Taxonomy" id="1798005"/>
    <lineage>
        <taxon>Bacteria</taxon>
        <taxon>Candidatus Falkowiibacteriota</taxon>
    </lineage>
</organism>
<proteinExistence type="predicted"/>
<accession>A0A1F5TH02</accession>
<dbReference type="EMBL" id="MFGM01000008">
    <property type="protein sequence ID" value="OGF38133.1"/>
    <property type="molecule type" value="Genomic_DNA"/>
</dbReference>